<evidence type="ECO:0000313" key="5">
    <source>
        <dbReference type="Proteomes" id="UP000193240"/>
    </source>
</evidence>
<feature type="chain" id="PRO_5013231719" description="Carboxylesterase type B domain-containing protein" evidence="2">
    <location>
        <begin position="22"/>
        <end position="145"/>
    </location>
</feature>
<dbReference type="SUPFAM" id="SSF53474">
    <property type="entry name" value="alpha/beta-Hydrolases"/>
    <property type="match status" value="1"/>
</dbReference>
<feature type="signal peptide" evidence="2">
    <location>
        <begin position="1"/>
        <end position="21"/>
    </location>
</feature>
<dbReference type="Pfam" id="PF00135">
    <property type="entry name" value="COesterase"/>
    <property type="match status" value="1"/>
</dbReference>
<keyword evidence="1 2" id="KW-0732">Signal</keyword>
<dbReference type="PROSITE" id="PS00941">
    <property type="entry name" value="CARBOXYLESTERASE_B_2"/>
    <property type="match status" value="1"/>
</dbReference>
<accession>A0A1Y2LPA2</accession>
<dbReference type="AlphaFoldDB" id="A0A1Y2LPA2"/>
<keyword evidence="5" id="KW-1185">Reference proteome</keyword>
<dbReference type="EMBL" id="KZ107853">
    <property type="protein sequence ID" value="OSS45625.1"/>
    <property type="molecule type" value="Genomic_DNA"/>
</dbReference>
<gene>
    <name evidence="4" type="ORF">B5807_09684</name>
</gene>
<protein>
    <recommendedName>
        <fullName evidence="3">Carboxylesterase type B domain-containing protein</fullName>
    </recommendedName>
</protein>
<reference evidence="4 5" key="1">
    <citation type="journal article" date="2017" name="Genome Announc.">
        <title>Genome sequence of the saprophytic ascomycete Epicoccum nigrum ICMP 19927 strain isolated from New Zealand.</title>
        <authorList>
            <person name="Fokin M."/>
            <person name="Fleetwood D."/>
            <person name="Weir B.S."/>
            <person name="Villas-Boas S.G."/>
        </authorList>
    </citation>
    <scope>NUCLEOTIDE SEQUENCE [LARGE SCALE GENOMIC DNA]</scope>
    <source>
        <strain evidence="4 5">ICMP 19927</strain>
    </source>
</reference>
<organism evidence="4 5">
    <name type="scientific">Epicoccum nigrum</name>
    <name type="common">Soil fungus</name>
    <name type="synonym">Epicoccum purpurascens</name>
    <dbReference type="NCBI Taxonomy" id="105696"/>
    <lineage>
        <taxon>Eukaryota</taxon>
        <taxon>Fungi</taxon>
        <taxon>Dikarya</taxon>
        <taxon>Ascomycota</taxon>
        <taxon>Pezizomycotina</taxon>
        <taxon>Dothideomycetes</taxon>
        <taxon>Pleosporomycetidae</taxon>
        <taxon>Pleosporales</taxon>
        <taxon>Pleosporineae</taxon>
        <taxon>Didymellaceae</taxon>
        <taxon>Epicoccum</taxon>
    </lineage>
</organism>
<proteinExistence type="predicted"/>
<evidence type="ECO:0000313" key="4">
    <source>
        <dbReference type="EMBL" id="OSS45625.1"/>
    </source>
</evidence>
<dbReference type="InParanoid" id="A0A1Y2LPA2"/>
<dbReference type="STRING" id="105696.A0A1Y2LPA2"/>
<sequence>MATSLFAMLSTLFPLLALAFAAQAAIDPTVTISAGTVIGTTTRPANQPSLTASANAYLGLPFAKSPPQRFSPPQAASPWSKPLQAQAIKPACIQQFTGPERSQELTKQFFNNPNGPALEESEDCLYLNIYTPSDAAAGSKKAVMF</sequence>
<evidence type="ECO:0000256" key="1">
    <source>
        <dbReference type="ARBA" id="ARBA00022729"/>
    </source>
</evidence>
<dbReference type="Proteomes" id="UP000193240">
    <property type="component" value="Unassembled WGS sequence"/>
</dbReference>
<dbReference type="InterPro" id="IPR019819">
    <property type="entry name" value="Carboxylesterase_B_CS"/>
</dbReference>
<name>A0A1Y2LPA2_EPING</name>
<evidence type="ECO:0000256" key="2">
    <source>
        <dbReference type="SAM" id="SignalP"/>
    </source>
</evidence>
<dbReference type="InterPro" id="IPR029058">
    <property type="entry name" value="AB_hydrolase_fold"/>
</dbReference>
<dbReference type="InterPro" id="IPR051093">
    <property type="entry name" value="Neuroligin/BSAL"/>
</dbReference>
<feature type="domain" description="Carboxylesterase type B" evidence="3">
    <location>
        <begin position="27"/>
        <end position="145"/>
    </location>
</feature>
<evidence type="ECO:0000259" key="3">
    <source>
        <dbReference type="Pfam" id="PF00135"/>
    </source>
</evidence>
<dbReference type="InterPro" id="IPR002018">
    <property type="entry name" value="CarbesteraseB"/>
</dbReference>
<dbReference type="PANTHER" id="PTHR43903">
    <property type="entry name" value="NEUROLIGIN"/>
    <property type="match status" value="1"/>
</dbReference>
<dbReference type="Gene3D" id="3.40.50.1820">
    <property type="entry name" value="alpha/beta hydrolase"/>
    <property type="match status" value="1"/>
</dbReference>
<dbReference type="OMA" id="QFTGPER"/>